<protein>
    <recommendedName>
        <fullName evidence="3">DUF5666 domain-containing protein</fullName>
    </recommendedName>
</protein>
<dbReference type="Proteomes" id="UP000179241">
    <property type="component" value="Unassembled WGS sequence"/>
</dbReference>
<comment type="caution">
    <text evidence="1">The sequence shown here is derived from an EMBL/GenBank/DDBJ whole genome shotgun (WGS) entry which is preliminary data.</text>
</comment>
<gene>
    <name evidence="1" type="ORF">A2188_02815</name>
</gene>
<evidence type="ECO:0000313" key="1">
    <source>
        <dbReference type="EMBL" id="OGM76957.1"/>
    </source>
</evidence>
<evidence type="ECO:0008006" key="3">
    <source>
        <dbReference type="Google" id="ProtNLM"/>
    </source>
</evidence>
<proteinExistence type="predicted"/>
<reference evidence="1 2" key="1">
    <citation type="journal article" date="2016" name="Nat. Commun.">
        <title>Thousands of microbial genomes shed light on interconnected biogeochemical processes in an aquifer system.</title>
        <authorList>
            <person name="Anantharaman K."/>
            <person name="Brown C.T."/>
            <person name="Hug L.A."/>
            <person name="Sharon I."/>
            <person name="Castelle C.J."/>
            <person name="Probst A.J."/>
            <person name="Thomas B.C."/>
            <person name="Singh A."/>
            <person name="Wilkins M.J."/>
            <person name="Karaoz U."/>
            <person name="Brodie E.L."/>
            <person name="Williams K.H."/>
            <person name="Hubbard S.S."/>
            <person name="Banfield J.F."/>
        </authorList>
    </citation>
    <scope>NUCLEOTIDE SEQUENCE [LARGE SCALE GENOMIC DNA]</scope>
</reference>
<organism evidence="1 2">
    <name type="scientific">Candidatus Woesebacteria bacterium RIFOXYA1_FULL_43_9</name>
    <dbReference type="NCBI Taxonomy" id="1802534"/>
    <lineage>
        <taxon>Bacteria</taxon>
        <taxon>Candidatus Woeseibacteriota</taxon>
    </lineage>
</organism>
<dbReference type="EMBL" id="MGHU01000038">
    <property type="protein sequence ID" value="OGM76957.1"/>
    <property type="molecule type" value="Genomic_DNA"/>
</dbReference>
<dbReference type="AlphaFoldDB" id="A0A1F8CKU3"/>
<evidence type="ECO:0000313" key="2">
    <source>
        <dbReference type="Proteomes" id="UP000179241"/>
    </source>
</evidence>
<name>A0A1F8CKU3_9BACT</name>
<accession>A0A1F8CKU3</accession>
<sequence>MSATEPPLVEVKVTNPVTYFRRWWSKVMGKEGVSFSFKIHPITAVLIAATISAVAFGAGRYSINIPFLNYEAVPTASPFEASAKGGGSVWKNTAFTGKLQFSVTTGKYFLVTTSSEAITLDNESNLELLTLIGKRILAVGEYNKGEKLLKITDAKDLEVLSKTPIPIPTQTPLDSPSPSPLE</sequence>